<evidence type="ECO:0000313" key="2">
    <source>
        <dbReference type="Proteomes" id="UP000032180"/>
    </source>
</evidence>
<dbReference type="EnsemblPlants" id="LPERR07G01250.1">
    <property type="protein sequence ID" value="LPERR07G01250.1"/>
    <property type="gene ID" value="LPERR07G01250"/>
</dbReference>
<dbReference type="eggNOG" id="KOG4658">
    <property type="taxonomic scope" value="Eukaryota"/>
</dbReference>
<organism evidence="1 2">
    <name type="scientific">Leersia perrieri</name>
    <dbReference type="NCBI Taxonomy" id="77586"/>
    <lineage>
        <taxon>Eukaryota</taxon>
        <taxon>Viridiplantae</taxon>
        <taxon>Streptophyta</taxon>
        <taxon>Embryophyta</taxon>
        <taxon>Tracheophyta</taxon>
        <taxon>Spermatophyta</taxon>
        <taxon>Magnoliopsida</taxon>
        <taxon>Liliopsida</taxon>
        <taxon>Poales</taxon>
        <taxon>Poaceae</taxon>
        <taxon>BOP clade</taxon>
        <taxon>Oryzoideae</taxon>
        <taxon>Oryzeae</taxon>
        <taxon>Oryzinae</taxon>
        <taxon>Leersia</taxon>
    </lineage>
</organism>
<protein>
    <recommendedName>
        <fullName evidence="3">NB-ARC domain-containing protein</fullName>
    </recommendedName>
</protein>
<dbReference type="SUPFAM" id="SSF52540">
    <property type="entry name" value="P-loop containing nucleoside triphosphate hydrolases"/>
    <property type="match status" value="1"/>
</dbReference>
<reference evidence="1 2" key="1">
    <citation type="submission" date="2012-08" db="EMBL/GenBank/DDBJ databases">
        <title>Oryza genome evolution.</title>
        <authorList>
            <person name="Wing R.A."/>
        </authorList>
    </citation>
    <scope>NUCLEOTIDE SEQUENCE</scope>
</reference>
<keyword evidence="2" id="KW-1185">Reference proteome</keyword>
<evidence type="ECO:0008006" key="3">
    <source>
        <dbReference type="Google" id="ProtNLM"/>
    </source>
</evidence>
<proteinExistence type="predicted"/>
<dbReference type="PANTHER" id="PTHR33377">
    <property type="entry name" value="OS10G0134700 PROTEIN-RELATED"/>
    <property type="match status" value="1"/>
</dbReference>
<dbReference type="InterPro" id="IPR027417">
    <property type="entry name" value="P-loop_NTPase"/>
</dbReference>
<reference evidence="2" key="2">
    <citation type="submission" date="2013-12" db="EMBL/GenBank/DDBJ databases">
        <authorList>
            <person name="Yu Y."/>
            <person name="Lee S."/>
            <person name="de Baynast K."/>
            <person name="Wissotski M."/>
            <person name="Liu L."/>
            <person name="Talag J."/>
            <person name="Goicoechea J."/>
            <person name="Angelova A."/>
            <person name="Jetty R."/>
            <person name="Kudrna D."/>
            <person name="Golser W."/>
            <person name="Rivera L."/>
            <person name="Zhang J."/>
            <person name="Wing R."/>
        </authorList>
    </citation>
    <scope>NUCLEOTIDE SEQUENCE</scope>
</reference>
<dbReference type="Gene3D" id="3.40.50.300">
    <property type="entry name" value="P-loop containing nucleotide triphosphate hydrolases"/>
    <property type="match status" value="1"/>
</dbReference>
<dbReference type="STRING" id="77586.A0A0D9WV01"/>
<accession>A0A0D9WV01</accession>
<evidence type="ECO:0000313" key="1">
    <source>
        <dbReference type="EnsemblPlants" id="LPERR07G01250.1"/>
    </source>
</evidence>
<sequence>MDILFSAILGELASRSLSLLIDRCSSKLMPSSMEEKIQRLQRMLLRLAVIVEEAEGRRITNYAMLRKLNMLRQDMHKGYYLLDTFRLQQTHEDDDNKVSHNTLALSNFNFTKRARVSIGSRRYGDKGELDQMIDKLEISMDDDMVEFVLLLNNYPSMHRQPYTTYMFMEKCMFGRQMEMENFIKFLLQPEFPNSDNLGVLPIIGPAKVGKSTLVAHVCYDERVCNHFSRIIFLSDSDFREEKTLLTQRLRDGGRLLVVVELADDVGHDEWTRMYSSCRSCISAGSKIIITSRSEKIAKLGTTHPLHIKFLSREAYWYFFKVLAFGSSNPEDHPKAASAAMMIFNSYFDMEWYMNFAGPFLELSNLAGLVQTSLYQGSCLSLRERVKLCLTKHARDKVTNKYLITAGSGDSRLKSNCIFIPRINETVHYYCEIYDHCRVGLAHDQEEAPEFDMQDVLSERVAPHGRFDVVMWRSHLPPYYSYIYSCEIHEYRPVTNCTTELRQKKRKI</sequence>
<dbReference type="GO" id="GO:0043531">
    <property type="term" value="F:ADP binding"/>
    <property type="evidence" value="ECO:0007669"/>
    <property type="project" value="InterPro"/>
</dbReference>
<dbReference type="Proteomes" id="UP000032180">
    <property type="component" value="Chromosome 7"/>
</dbReference>
<dbReference type="AlphaFoldDB" id="A0A0D9WV01"/>
<dbReference type="PANTHER" id="PTHR33377:SF115">
    <property type="entry name" value="OS05G0533301 PROTEIN"/>
    <property type="match status" value="1"/>
</dbReference>
<reference evidence="1" key="3">
    <citation type="submission" date="2015-04" db="UniProtKB">
        <authorList>
            <consortium name="EnsemblPlants"/>
        </authorList>
    </citation>
    <scope>IDENTIFICATION</scope>
</reference>
<name>A0A0D9WV01_9ORYZ</name>
<dbReference type="Gramene" id="LPERR07G01250.1">
    <property type="protein sequence ID" value="LPERR07G01250.1"/>
    <property type="gene ID" value="LPERR07G01250"/>
</dbReference>
<dbReference type="HOGENOM" id="CLU_001090_4_0_1"/>